<sequence>MEKLANLTQNDINNGVLNRMLVNVGIPDVQEYVKNFHQETEELLIKEFEHSDRNNTHKDEQIVPPTDIHSWITSLRPRLDDSIQPSLPQEQQQLPVDVQGWINGLRPRLDDPIQSPLPKQQEPQKQQPTDLQSWMQGMIPSDIHLSTENTTSETTATSNDNSAVTGNLGTWLTDWSKNLSEQPPPKSLDDWLQGLIPNNMHEPIEKANNSKVRLNSYLNAAQKVLSEHGYNVSNEIKPSNNIPTKVGMFGNVKQMYFLWKKLDKNNDRKITVEDVQIMLEEMGLGFLSKYVGQTLFDMVDSNHDGTLQFRDFIALMSIIKELMSALTSTKTMA</sequence>
<evidence type="ECO:0000313" key="4">
    <source>
        <dbReference type="EMBL" id="CAF0876244.1"/>
    </source>
</evidence>
<reference evidence="5" key="1">
    <citation type="submission" date="2021-02" db="EMBL/GenBank/DDBJ databases">
        <authorList>
            <person name="Nowell W R."/>
        </authorList>
    </citation>
    <scope>NUCLEOTIDE SEQUENCE</scope>
</reference>
<dbReference type="EMBL" id="CAJNOL010000135">
    <property type="protein sequence ID" value="CAF0876244.1"/>
    <property type="molecule type" value="Genomic_DNA"/>
</dbReference>
<evidence type="ECO:0000256" key="1">
    <source>
        <dbReference type="ARBA" id="ARBA00022837"/>
    </source>
</evidence>
<dbReference type="PROSITE" id="PS50222">
    <property type="entry name" value="EF_HAND_2"/>
    <property type="match status" value="2"/>
</dbReference>
<dbReference type="Pfam" id="PF13499">
    <property type="entry name" value="EF-hand_7"/>
    <property type="match status" value="1"/>
</dbReference>
<dbReference type="CDD" id="cd00051">
    <property type="entry name" value="EFh"/>
    <property type="match status" value="1"/>
</dbReference>
<evidence type="ECO:0000256" key="2">
    <source>
        <dbReference type="SAM" id="MobiDB-lite"/>
    </source>
</evidence>
<dbReference type="EMBL" id="CAJNOH010000111">
    <property type="protein sequence ID" value="CAF0877893.1"/>
    <property type="molecule type" value="Genomic_DNA"/>
</dbReference>
<dbReference type="InterPro" id="IPR002048">
    <property type="entry name" value="EF_hand_dom"/>
</dbReference>
<evidence type="ECO:0000313" key="7">
    <source>
        <dbReference type="Proteomes" id="UP000663870"/>
    </source>
</evidence>
<dbReference type="InterPro" id="IPR011992">
    <property type="entry name" value="EF-hand-dom_pair"/>
</dbReference>
<keyword evidence="7" id="KW-1185">Reference proteome</keyword>
<dbReference type="Proteomes" id="UP000663870">
    <property type="component" value="Unassembled WGS sequence"/>
</dbReference>
<keyword evidence="1" id="KW-0106">Calcium</keyword>
<evidence type="ECO:0000313" key="6">
    <source>
        <dbReference type="Proteomes" id="UP000663854"/>
    </source>
</evidence>
<name>A0A813XYZ0_9BILA</name>
<proteinExistence type="predicted"/>
<dbReference type="GO" id="GO:0005509">
    <property type="term" value="F:calcium ion binding"/>
    <property type="evidence" value="ECO:0007669"/>
    <property type="project" value="InterPro"/>
</dbReference>
<dbReference type="SMART" id="SM00054">
    <property type="entry name" value="EFh"/>
    <property type="match status" value="2"/>
</dbReference>
<feature type="domain" description="EF-hand" evidence="3">
    <location>
        <begin position="293"/>
        <end position="322"/>
    </location>
</feature>
<gene>
    <name evidence="4" type="ORF">JXQ802_LOCUS7923</name>
    <name evidence="5" type="ORF">PYM288_LOCUS8389</name>
</gene>
<feature type="region of interest" description="Disordered" evidence="2">
    <location>
        <begin position="105"/>
        <end position="130"/>
    </location>
</feature>
<organism evidence="5 6">
    <name type="scientific">Rotaria sordida</name>
    <dbReference type="NCBI Taxonomy" id="392033"/>
    <lineage>
        <taxon>Eukaryota</taxon>
        <taxon>Metazoa</taxon>
        <taxon>Spiralia</taxon>
        <taxon>Gnathifera</taxon>
        <taxon>Rotifera</taxon>
        <taxon>Eurotatoria</taxon>
        <taxon>Bdelloidea</taxon>
        <taxon>Philodinida</taxon>
        <taxon>Philodinidae</taxon>
        <taxon>Rotaria</taxon>
    </lineage>
</organism>
<dbReference type="SUPFAM" id="SSF47473">
    <property type="entry name" value="EF-hand"/>
    <property type="match status" value="1"/>
</dbReference>
<dbReference type="PROSITE" id="PS00018">
    <property type="entry name" value="EF_HAND_1"/>
    <property type="match status" value="2"/>
</dbReference>
<dbReference type="Proteomes" id="UP000663854">
    <property type="component" value="Unassembled WGS sequence"/>
</dbReference>
<feature type="compositionally biased region" description="Low complexity" evidence="2">
    <location>
        <begin position="114"/>
        <end position="130"/>
    </location>
</feature>
<dbReference type="InterPro" id="IPR018247">
    <property type="entry name" value="EF_Hand_1_Ca_BS"/>
</dbReference>
<accession>A0A813XYZ0</accession>
<evidence type="ECO:0000259" key="3">
    <source>
        <dbReference type="PROSITE" id="PS50222"/>
    </source>
</evidence>
<protein>
    <recommendedName>
        <fullName evidence="3">EF-hand domain-containing protein</fullName>
    </recommendedName>
</protein>
<comment type="caution">
    <text evidence="5">The sequence shown here is derived from an EMBL/GenBank/DDBJ whole genome shotgun (WGS) entry which is preliminary data.</text>
</comment>
<dbReference type="AlphaFoldDB" id="A0A813XYZ0"/>
<feature type="domain" description="EF-hand" evidence="3">
    <location>
        <begin position="250"/>
        <end position="285"/>
    </location>
</feature>
<dbReference type="Gene3D" id="1.10.238.10">
    <property type="entry name" value="EF-hand"/>
    <property type="match status" value="1"/>
</dbReference>
<evidence type="ECO:0000313" key="5">
    <source>
        <dbReference type="EMBL" id="CAF0877893.1"/>
    </source>
</evidence>